<name>A0AAV8WU20_9CUCU</name>
<protein>
    <recommendedName>
        <fullName evidence="1">DDE-1 domain-containing protein</fullName>
    </recommendedName>
</protein>
<dbReference type="EMBL" id="JANEYF010004830">
    <property type="protein sequence ID" value="KAJ8929971.1"/>
    <property type="molecule type" value="Genomic_DNA"/>
</dbReference>
<evidence type="ECO:0000313" key="3">
    <source>
        <dbReference type="Proteomes" id="UP001162156"/>
    </source>
</evidence>
<dbReference type="GO" id="GO:0003676">
    <property type="term" value="F:nucleic acid binding"/>
    <property type="evidence" value="ECO:0007669"/>
    <property type="project" value="InterPro"/>
</dbReference>
<dbReference type="InterPro" id="IPR004875">
    <property type="entry name" value="DDE_SF_endonuclease_dom"/>
</dbReference>
<organism evidence="2 3">
    <name type="scientific">Rhamnusium bicolor</name>
    <dbReference type="NCBI Taxonomy" id="1586634"/>
    <lineage>
        <taxon>Eukaryota</taxon>
        <taxon>Metazoa</taxon>
        <taxon>Ecdysozoa</taxon>
        <taxon>Arthropoda</taxon>
        <taxon>Hexapoda</taxon>
        <taxon>Insecta</taxon>
        <taxon>Pterygota</taxon>
        <taxon>Neoptera</taxon>
        <taxon>Endopterygota</taxon>
        <taxon>Coleoptera</taxon>
        <taxon>Polyphaga</taxon>
        <taxon>Cucujiformia</taxon>
        <taxon>Chrysomeloidea</taxon>
        <taxon>Cerambycidae</taxon>
        <taxon>Lepturinae</taxon>
        <taxon>Rhagiini</taxon>
        <taxon>Rhamnusium</taxon>
    </lineage>
</organism>
<comment type="caution">
    <text evidence="2">The sequence shown here is derived from an EMBL/GenBank/DDBJ whole genome shotgun (WGS) entry which is preliminary data.</text>
</comment>
<sequence length="152" mass="17516">MPQQIAEGVPKRWGIGRNFRQWVNEIRDFLLIYANIFYPFLLKSKVTFPVILFVDGHKIHLTYQLSKLCTDLKIILIALYPNATRILQPADVSCFRPLKALWKRGVLKWRRSNPFCQLTKIDFVPILNEIISELVPESISNGFRACGLSPGT</sequence>
<reference evidence="2" key="1">
    <citation type="journal article" date="2023" name="Insect Mol. Biol.">
        <title>Genome sequencing provides insights into the evolution of gene families encoding plant cell wall-degrading enzymes in longhorned beetles.</title>
        <authorList>
            <person name="Shin N.R."/>
            <person name="Okamura Y."/>
            <person name="Kirsch R."/>
            <person name="Pauchet Y."/>
        </authorList>
    </citation>
    <scope>NUCLEOTIDE SEQUENCE</scope>
    <source>
        <strain evidence="2">RBIC_L_NR</strain>
    </source>
</reference>
<dbReference type="AlphaFoldDB" id="A0AAV8WU20"/>
<gene>
    <name evidence="2" type="ORF">NQ314_017294</name>
</gene>
<accession>A0AAV8WU20</accession>
<evidence type="ECO:0000313" key="2">
    <source>
        <dbReference type="EMBL" id="KAJ8929971.1"/>
    </source>
</evidence>
<dbReference type="Proteomes" id="UP001162156">
    <property type="component" value="Unassembled WGS sequence"/>
</dbReference>
<feature type="domain" description="DDE-1" evidence="1">
    <location>
        <begin position="44"/>
        <end position="110"/>
    </location>
</feature>
<proteinExistence type="predicted"/>
<evidence type="ECO:0000259" key="1">
    <source>
        <dbReference type="Pfam" id="PF03184"/>
    </source>
</evidence>
<keyword evidence="3" id="KW-1185">Reference proteome</keyword>
<dbReference type="Pfam" id="PF03184">
    <property type="entry name" value="DDE_1"/>
    <property type="match status" value="1"/>
</dbReference>